<dbReference type="AlphaFoldDB" id="A0AAC9EYL0"/>
<dbReference type="KEGG" id="ati:AL072_29340"/>
<dbReference type="RefSeq" id="WP_045585023.1">
    <property type="nucleotide sequence ID" value="NZ_CP012406.1"/>
</dbReference>
<evidence type="ECO:0000313" key="2">
    <source>
        <dbReference type="Proteomes" id="UP000069935"/>
    </source>
</evidence>
<dbReference type="Proteomes" id="UP000069935">
    <property type="component" value="Chromosome 6"/>
</dbReference>
<dbReference type="EMBL" id="CP012406">
    <property type="protein sequence ID" value="ALG75071.1"/>
    <property type="molecule type" value="Genomic_DNA"/>
</dbReference>
<gene>
    <name evidence="1" type="ORF">AL072_29340</name>
</gene>
<name>A0AAC9EYL0_9PROT</name>
<accession>A0AAC9EYL0</accession>
<reference evidence="1 2" key="2">
    <citation type="journal article" date="2016" name="Genome Announc.">
        <title>Complete Genome Sequence of a Strain of Azospirillum thiophilum Isolated from a Sulfide Spring.</title>
        <authorList>
            <person name="Fomenkov A."/>
            <person name="Vincze T."/>
            <person name="Grabovich M."/>
            <person name="Anton B.P."/>
            <person name="Dubinina G."/>
            <person name="Orlova M."/>
            <person name="Belousova E."/>
            <person name="Roberts R.J."/>
        </authorList>
    </citation>
    <scope>NUCLEOTIDE SEQUENCE [LARGE SCALE GENOMIC DNA]</scope>
    <source>
        <strain evidence="1 2">BV-S</strain>
    </source>
</reference>
<evidence type="ECO:0000313" key="1">
    <source>
        <dbReference type="EMBL" id="ALG75071.1"/>
    </source>
</evidence>
<keyword evidence="2" id="KW-1185">Reference proteome</keyword>
<reference evidence="2" key="1">
    <citation type="submission" date="2015-08" db="EMBL/GenBank/DDBJ databases">
        <title>Complete Genome Sequence of Azospirillum thiophilum BV-S.</title>
        <authorList>
            <person name="Fomenkov A."/>
            <person name="Vincze T."/>
            <person name="Grabovich M."/>
            <person name="Dubinina G."/>
            <person name="Orlova M."/>
            <person name="Belousova E."/>
            <person name="Roberts R.J."/>
        </authorList>
    </citation>
    <scope>NUCLEOTIDE SEQUENCE [LARGE SCALE GENOMIC DNA]</scope>
    <source>
        <strain evidence="2">BV-S</strain>
    </source>
</reference>
<proteinExistence type="predicted"/>
<sequence>MTDLPATFHELISASIDESGVWPHQMIVRRDGKLTLRALALPPEGVMAHLGRTIRDGADELIYGMDRYTQPGQGTEFADCIAAGWYRRDVGWRIGVIDYRHDPRIVRPWNWGNAWWIAAVGHELRQVLPDHAVVGHA</sequence>
<protein>
    <submittedName>
        <fullName evidence="1">Uncharacterized protein</fullName>
    </submittedName>
</protein>
<organism evidence="1 2">
    <name type="scientific">Azospirillum thiophilum</name>
    <dbReference type="NCBI Taxonomy" id="528244"/>
    <lineage>
        <taxon>Bacteria</taxon>
        <taxon>Pseudomonadati</taxon>
        <taxon>Pseudomonadota</taxon>
        <taxon>Alphaproteobacteria</taxon>
        <taxon>Rhodospirillales</taxon>
        <taxon>Azospirillaceae</taxon>
        <taxon>Azospirillum</taxon>
    </lineage>
</organism>